<proteinExistence type="predicted"/>
<organism evidence="1 2">
    <name type="scientific">Pseudomonas putida ND6</name>
    <dbReference type="NCBI Taxonomy" id="231023"/>
    <lineage>
        <taxon>Bacteria</taxon>
        <taxon>Pseudomonadati</taxon>
        <taxon>Pseudomonadota</taxon>
        <taxon>Gammaproteobacteria</taxon>
        <taxon>Pseudomonadales</taxon>
        <taxon>Pseudomonadaceae</taxon>
        <taxon>Pseudomonas</taxon>
    </lineage>
</organism>
<dbReference type="EMBL" id="CP003588">
    <property type="protein sequence ID" value="AFK68575.1"/>
    <property type="molecule type" value="Genomic_DNA"/>
</dbReference>
<accession>I3USV4</accession>
<gene>
    <name evidence="1" type="ORF">YSA_03336</name>
</gene>
<reference evidence="1 2" key="1">
    <citation type="journal article" date="2012" name="J. Bacteriol.">
        <title>Complete Genome Sequence of the Naphthalene-Degrading Pseudomonas putida Strain ND6.</title>
        <authorList>
            <person name="Li S."/>
            <person name="Zhao H."/>
            <person name="Li Y."/>
            <person name="Niu S."/>
            <person name="Cai B."/>
        </authorList>
    </citation>
    <scope>NUCLEOTIDE SEQUENCE [LARGE SCALE GENOMIC DNA]</scope>
    <source>
        <strain evidence="1 2">ND6</strain>
    </source>
</reference>
<evidence type="ECO:0000313" key="1">
    <source>
        <dbReference type="EMBL" id="AFK68575.1"/>
    </source>
</evidence>
<name>I3USV4_PSEPU</name>
<dbReference type="HOGENOM" id="CLU_2303574_0_0_6"/>
<dbReference type="KEGG" id="ppi:YSA_03336"/>
<protein>
    <submittedName>
        <fullName evidence="1">Uncharacterized protein</fullName>
    </submittedName>
</protein>
<evidence type="ECO:0000313" key="2">
    <source>
        <dbReference type="Proteomes" id="UP000005268"/>
    </source>
</evidence>
<sequence length="100" mass="10513">MAAQGLQLLTLTGACHAFAAFYQEQRTVMGAVDEAGAVIQKRVLCPVQRDIPVRAAVAVQVHLALATHAKQFEAVYAEGAALALGQAEGCTKEVHGKDDP</sequence>
<dbReference type="Proteomes" id="UP000005268">
    <property type="component" value="Chromosome"/>
</dbReference>
<dbReference type="AlphaFoldDB" id="I3USV4"/>